<protein>
    <submittedName>
        <fullName evidence="1">Uncharacterized protein</fullName>
    </submittedName>
</protein>
<sequence>MQVVNRTTKNVARRVIRLCPNRIPEFINQSRSDRNLSKTIVELNRQMLQGPMRERETAKEALVRLGFVVRDF</sequence>
<accession>A0A6P0CBN1</accession>
<gene>
    <name evidence="1" type="ORF">GV827_12935</name>
</gene>
<evidence type="ECO:0000313" key="2">
    <source>
        <dbReference type="Proteomes" id="UP000468591"/>
    </source>
</evidence>
<reference evidence="1 2" key="1">
    <citation type="submission" date="2020-01" db="EMBL/GenBank/DDBJ databases">
        <title>Sulfitobacter sediminilitoris sp. nov., isolated from a tidal flat.</title>
        <authorList>
            <person name="Park S."/>
            <person name="Yoon J.-H."/>
        </authorList>
    </citation>
    <scope>NUCLEOTIDE SEQUENCE [LARGE SCALE GENOMIC DNA]</scope>
    <source>
        <strain evidence="1 2">JBTF-M27</strain>
    </source>
</reference>
<organism evidence="1 2">
    <name type="scientific">Sulfitobacter sediminilitoris</name>
    <dbReference type="NCBI Taxonomy" id="2698830"/>
    <lineage>
        <taxon>Bacteria</taxon>
        <taxon>Pseudomonadati</taxon>
        <taxon>Pseudomonadota</taxon>
        <taxon>Alphaproteobacteria</taxon>
        <taxon>Rhodobacterales</taxon>
        <taxon>Roseobacteraceae</taxon>
        <taxon>Sulfitobacter</taxon>
    </lineage>
</organism>
<name>A0A6P0CBN1_9RHOB</name>
<dbReference type="RefSeq" id="WP_164354223.1">
    <property type="nucleotide sequence ID" value="NZ_JAABNT010000007.1"/>
</dbReference>
<keyword evidence="2" id="KW-1185">Reference proteome</keyword>
<dbReference type="AlphaFoldDB" id="A0A6P0CBN1"/>
<dbReference type="Proteomes" id="UP000468591">
    <property type="component" value="Unassembled WGS sequence"/>
</dbReference>
<comment type="caution">
    <text evidence="1">The sequence shown here is derived from an EMBL/GenBank/DDBJ whole genome shotgun (WGS) entry which is preliminary data.</text>
</comment>
<dbReference type="EMBL" id="JAABNT010000007">
    <property type="protein sequence ID" value="NEK23307.1"/>
    <property type="molecule type" value="Genomic_DNA"/>
</dbReference>
<evidence type="ECO:0000313" key="1">
    <source>
        <dbReference type="EMBL" id="NEK23307.1"/>
    </source>
</evidence>
<proteinExistence type="predicted"/>